<dbReference type="CDD" id="cd06526">
    <property type="entry name" value="metazoan_ACD"/>
    <property type="match status" value="1"/>
</dbReference>
<dbReference type="Pfam" id="PF00011">
    <property type="entry name" value="HSP20"/>
    <property type="match status" value="1"/>
</dbReference>
<dbReference type="GO" id="GO:0051082">
    <property type="term" value="F:unfolded protein binding"/>
    <property type="evidence" value="ECO:0007669"/>
    <property type="project" value="TreeGrafter"/>
</dbReference>
<dbReference type="GO" id="GO:0005737">
    <property type="term" value="C:cytoplasm"/>
    <property type="evidence" value="ECO:0007669"/>
    <property type="project" value="TreeGrafter"/>
</dbReference>
<sequence>MIQNRYFPTTNLASLTNSVLTMPTYETNSSGQLEYVVRVDVKGFPSNSVRVSVKDHVVRVEACTEEKNYDGSTALHEFKREIHLPANVDTSTLQSVYNSDGTLVLKAAAKVPPNASFTNLTSNFTTNLTSDGLQGRPLRSSLSTSISTTSSLGRYPSQPSGINRTGSSPANTNGYLENGDKIIFARSPSTSNLNKDVITSEPRRMRIEYDLDTNLQCGDRDIYF</sequence>
<evidence type="ECO:0000256" key="3">
    <source>
        <dbReference type="SAM" id="MobiDB-lite"/>
    </source>
</evidence>
<reference evidence="5" key="1">
    <citation type="submission" date="2018-11" db="EMBL/GenBank/DDBJ databases">
        <authorList>
            <consortium name="Pathogen Informatics"/>
        </authorList>
    </citation>
    <scope>NUCLEOTIDE SEQUENCE</scope>
</reference>
<keyword evidence="6" id="KW-1185">Reference proteome</keyword>
<dbReference type="AlphaFoldDB" id="A0A3S5C8K1"/>
<dbReference type="PANTHER" id="PTHR45640:SF26">
    <property type="entry name" value="RE23625P"/>
    <property type="match status" value="1"/>
</dbReference>
<dbReference type="InterPro" id="IPR002068">
    <property type="entry name" value="A-crystallin/Hsp20_dom"/>
</dbReference>
<feature type="domain" description="SHSP" evidence="4">
    <location>
        <begin position="16"/>
        <end position="125"/>
    </location>
</feature>
<dbReference type="GO" id="GO:0042026">
    <property type="term" value="P:protein refolding"/>
    <property type="evidence" value="ECO:0007669"/>
    <property type="project" value="TreeGrafter"/>
</dbReference>
<evidence type="ECO:0000259" key="4">
    <source>
        <dbReference type="PROSITE" id="PS01031"/>
    </source>
</evidence>
<feature type="compositionally biased region" description="Low complexity" evidence="3">
    <location>
        <begin position="138"/>
        <end position="152"/>
    </location>
</feature>
<evidence type="ECO:0000256" key="1">
    <source>
        <dbReference type="PROSITE-ProRule" id="PRU00285"/>
    </source>
</evidence>
<evidence type="ECO:0000313" key="5">
    <source>
        <dbReference type="EMBL" id="VEL42372.1"/>
    </source>
</evidence>
<gene>
    <name evidence="5" type="ORF">PXEA_LOCUS35812</name>
</gene>
<dbReference type="InterPro" id="IPR008978">
    <property type="entry name" value="HSP20-like_chaperone"/>
</dbReference>
<dbReference type="GO" id="GO:0005634">
    <property type="term" value="C:nucleus"/>
    <property type="evidence" value="ECO:0007669"/>
    <property type="project" value="TreeGrafter"/>
</dbReference>
<proteinExistence type="inferred from homology"/>
<dbReference type="PANTHER" id="PTHR45640">
    <property type="entry name" value="HEAT SHOCK PROTEIN HSP-12.2-RELATED"/>
    <property type="match status" value="1"/>
</dbReference>
<dbReference type="PROSITE" id="PS01031">
    <property type="entry name" value="SHSP"/>
    <property type="match status" value="1"/>
</dbReference>
<dbReference type="Proteomes" id="UP000784294">
    <property type="component" value="Unassembled WGS sequence"/>
</dbReference>
<comment type="caution">
    <text evidence="5">The sequence shown here is derived from an EMBL/GenBank/DDBJ whole genome shotgun (WGS) entry which is preliminary data.</text>
</comment>
<feature type="region of interest" description="Disordered" evidence="3">
    <location>
        <begin position="137"/>
        <end position="173"/>
    </location>
</feature>
<organism evidence="5 6">
    <name type="scientific">Protopolystoma xenopodis</name>
    <dbReference type="NCBI Taxonomy" id="117903"/>
    <lineage>
        <taxon>Eukaryota</taxon>
        <taxon>Metazoa</taxon>
        <taxon>Spiralia</taxon>
        <taxon>Lophotrochozoa</taxon>
        <taxon>Platyhelminthes</taxon>
        <taxon>Monogenea</taxon>
        <taxon>Polyopisthocotylea</taxon>
        <taxon>Polystomatidea</taxon>
        <taxon>Polystomatidae</taxon>
        <taxon>Protopolystoma</taxon>
    </lineage>
</organism>
<comment type="similarity">
    <text evidence="1 2">Belongs to the small heat shock protein (HSP20) family.</text>
</comment>
<feature type="compositionally biased region" description="Polar residues" evidence="3">
    <location>
        <begin position="157"/>
        <end position="173"/>
    </location>
</feature>
<evidence type="ECO:0000313" key="6">
    <source>
        <dbReference type="Proteomes" id="UP000784294"/>
    </source>
</evidence>
<dbReference type="Gene3D" id="2.60.40.790">
    <property type="match status" value="1"/>
</dbReference>
<accession>A0A3S5C8K1</accession>
<name>A0A3S5C8K1_9PLAT</name>
<dbReference type="EMBL" id="CAAALY010274096">
    <property type="protein sequence ID" value="VEL42372.1"/>
    <property type="molecule type" value="Genomic_DNA"/>
</dbReference>
<dbReference type="GO" id="GO:0009408">
    <property type="term" value="P:response to heat"/>
    <property type="evidence" value="ECO:0007669"/>
    <property type="project" value="TreeGrafter"/>
</dbReference>
<dbReference type="InterPro" id="IPR001436">
    <property type="entry name" value="Alpha-crystallin/sHSP_animal"/>
</dbReference>
<protein>
    <recommendedName>
        <fullName evidence="4">SHSP domain-containing protein</fullName>
    </recommendedName>
</protein>
<evidence type="ECO:0000256" key="2">
    <source>
        <dbReference type="RuleBase" id="RU003616"/>
    </source>
</evidence>
<dbReference type="SUPFAM" id="SSF49764">
    <property type="entry name" value="HSP20-like chaperones"/>
    <property type="match status" value="1"/>
</dbReference>